<feature type="domain" description="ANTAR" evidence="1">
    <location>
        <begin position="116"/>
        <end position="177"/>
    </location>
</feature>
<evidence type="ECO:0000313" key="2">
    <source>
        <dbReference type="EMBL" id="PWN03356.1"/>
    </source>
</evidence>
<dbReference type="Pfam" id="PF08447">
    <property type="entry name" value="PAS_3"/>
    <property type="match status" value="1"/>
</dbReference>
<dbReference type="OrthoDB" id="3787288at2"/>
<evidence type="ECO:0000259" key="1">
    <source>
        <dbReference type="PROSITE" id="PS50921"/>
    </source>
</evidence>
<accession>A0A316TV64</accession>
<dbReference type="SMART" id="SM01012">
    <property type="entry name" value="ANTAR"/>
    <property type="match status" value="1"/>
</dbReference>
<gene>
    <name evidence="2" type="ORF">DJ010_09610</name>
</gene>
<dbReference type="InterPro" id="IPR036388">
    <property type="entry name" value="WH-like_DNA-bd_sf"/>
</dbReference>
<protein>
    <submittedName>
        <fullName evidence="2">Antitermination regulator</fullName>
    </submittedName>
</protein>
<dbReference type="Pfam" id="PF03861">
    <property type="entry name" value="ANTAR"/>
    <property type="match status" value="1"/>
</dbReference>
<dbReference type="Gene3D" id="1.10.10.10">
    <property type="entry name" value="Winged helix-like DNA-binding domain superfamily/Winged helix DNA-binding domain"/>
    <property type="match status" value="1"/>
</dbReference>
<dbReference type="InterPro" id="IPR005561">
    <property type="entry name" value="ANTAR"/>
</dbReference>
<reference evidence="2 3" key="1">
    <citation type="submission" date="2018-05" db="EMBL/GenBank/DDBJ databases">
        <title>Nocardioides silvaticus genome.</title>
        <authorList>
            <person name="Li C."/>
            <person name="Wang G."/>
        </authorList>
    </citation>
    <scope>NUCLEOTIDE SEQUENCE [LARGE SCALE GENOMIC DNA]</scope>
    <source>
        <strain evidence="2 3">CCTCC AB 2018079</strain>
    </source>
</reference>
<dbReference type="AlphaFoldDB" id="A0A316TV64"/>
<dbReference type="InterPro" id="IPR011006">
    <property type="entry name" value="CheY-like_superfamily"/>
</dbReference>
<dbReference type="GO" id="GO:0003723">
    <property type="term" value="F:RNA binding"/>
    <property type="evidence" value="ECO:0007669"/>
    <property type="project" value="InterPro"/>
</dbReference>
<dbReference type="InterPro" id="IPR035965">
    <property type="entry name" value="PAS-like_dom_sf"/>
</dbReference>
<comment type="caution">
    <text evidence="2">The sequence shown here is derived from an EMBL/GenBank/DDBJ whole genome shotgun (WGS) entry which is preliminary data.</text>
</comment>
<name>A0A316TV64_9ACTN</name>
<dbReference type="InterPro" id="IPR013655">
    <property type="entry name" value="PAS_fold_3"/>
</dbReference>
<organism evidence="2 3">
    <name type="scientific">Nocardioides silvaticus</name>
    <dbReference type="NCBI Taxonomy" id="2201891"/>
    <lineage>
        <taxon>Bacteria</taxon>
        <taxon>Bacillati</taxon>
        <taxon>Actinomycetota</taxon>
        <taxon>Actinomycetes</taxon>
        <taxon>Propionibacteriales</taxon>
        <taxon>Nocardioidaceae</taxon>
        <taxon>Nocardioides</taxon>
    </lineage>
</organism>
<dbReference type="Gene3D" id="3.30.450.20">
    <property type="entry name" value="PAS domain"/>
    <property type="match status" value="1"/>
</dbReference>
<dbReference type="SUPFAM" id="SSF52172">
    <property type="entry name" value="CheY-like"/>
    <property type="match status" value="1"/>
</dbReference>
<dbReference type="SUPFAM" id="SSF55785">
    <property type="entry name" value="PYP-like sensor domain (PAS domain)"/>
    <property type="match status" value="1"/>
</dbReference>
<proteinExistence type="predicted"/>
<dbReference type="Proteomes" id="UP000245507">
    <property type="component" value="Unassembled WGS sequence"/>
</dbReference>
<evidence type="ECO:0000313" key="3">
    <source>
        <dbReference type="Proteomes" id="UP000245507"/>
    </source>
</evidence>
<sequence>MNAAYSRPAGRFVYRVRDDVWEWDDDVYRIHGFEPGSIEPTTELIHASKHPEDLERVKVVLAGASRDGGSFAVAYRLRRADGTERQVVLIGYGDPGGPEVEVVEGYYIDLTKDFAAQIREETHRAVAASAEARATIEQAKGVLMMAYGVSADGAFAMLEWWSRNHNVKVRDLAARLMASTQSQPIVKGLHLSLDKLLFDLTSRWSVTGGDDR</sequence>
<dbReference type="RefSeq" id="WP_109693445.1">
    <property type="nucleotide sequence ID" value="NZ_QGDD01000003.1"/>
</dbReference>
<dbReference type="PROSITE" id="PS50921">
    <property type="entry name" value="ANTAR"/>
    <property type="match status" value="1"/>
</dbReference>
<dbReference type="EMBL" id="QGDD01000003">
    <property type="protein sequence ID" value="PWN03356.1"/>
    <property type="molecule type" value="Genomic_DNA"/>
</dbReference>
<keyword evidence="3" id="KW-1185">Reference proteome</keyword>